<dbReference type="AlphaFoldDB" id="A0A4R2L6J3"/>
<protein>
    <submittedName>
        <fullName evidence="4">Phospholipase/lecithinase/hemolysin</fullName>
    </submittedName>
</protein>
<keyword evidence="5" id="KW-1185">Reference proteome</keyword>
<keyword evidence="3" id="KW-0732">Signal</keyword>
<name>A0A4R2L6J3_9GAMM</name>
<proteinExistence type="predicted"/>
<dbReference type="CDD" id="cd01846">
    <property type="entry name" value="fatty_acyltransferase_like"/>
    <property type="match status" value="1"/>
</dbReference>
<dbReference type="InterPro" id="IPR051058">
    <property type="entry name" value="GDSL_Est/Lipase"/>
</dbReference>
<reference evidence="4 5" key="1">
    <citation type="submission" date="2019-03" db="EMBL/GenBank/DDBJ databases">
        <title>Genomic Encyclopedia of Type Strains, Phase IV (KMG-IV): sequencing the most valuable type-strain genomes for metagenomic binning, comparative biology and taxonomic classification.</title>
        <authorList>
            <person name="Goeker M."/>
        </authorList>
    </citation>
    <scope>NUCLEOTIDE SEQUENCE [LARGE SCALE GENOMIC DNA]</scope>
    <source>
        <strain evidence="4 5">DSM 25287</strain>
    </source>
</reference>
<dbReference type="Pfam" id="PF00657">
    <property type="entry name" value="Lipase_GDSL"/>
    <property type="match status" value="1"/>
</dbReference>
<evidence type="ECO:0000313" key="4">
    <source>
        <dbReference type="EMBL" id="TCO81512.1"/>
    </source>
</evidence>
<keyword evidence="1" id="KW-0378">Hydrolase</keyword>
<dbReference type="InterPro" id="IPR036514">
    <property type="entry name" value="SGNH_hydro_sf"/>
</dbReference>
<organism evidence="4 5">
    <name type="scientific">Plasticicumulans lactativorans</name>
    <dbReference type="NCBI Taxonomy" id="1133106"/>
    <lineage>
        <taxon>Bacteria</taxon>
        <taxon>Pseudomonadati</taxon>
        <taxon>Pseudomonadota</taxon>
        <taxon>Gammaproteobacteria</taxon>
        <taxon>Candidatus Competibacteraceae</taxon>
        <taxon>Plasticicumulans</taxon>
    </lineage>
</organism>
<keyword evidence="2" id="KW-1133">Transmembrane helix</keyword>
<feature type="chain" id="PRO_5020502056" evidence="3">
    <location>
        <begin position="25"/>
        <end position="335"/>
    </location>
</feature>
<dbReference type="PANTHER" id="PTHR45648:SF22">
    <property type="entry name" value="GDSL LIPASE_ACYLHYDROLASE FAMILY PROTEIN (AFU_ORTHOLOGUE AFUA_4G14700)"/>
    <property type="match status" value="1"/>
</dbReference>
<dbReference type="RefSeq" id="WP_132541506.1">
    <property type="nucleotide sequence ID" value="NZ_SLWY01000008.1"/>
</dbReference>
<dbReference type="PANTHER" id="PTHR45648">
    <property type="entry name" value="GDSL LIPASE/ACYLHYDROLASE FAMILY PROTEIN (AFU_ORTHOLOGUE AFUA_4G14700)"/>
    <property type="match status" value="1"/>
</dbReference>
<dbReference type="InterPro" id="IPR001087">
    <property type="entry name" value="GDSL"/>
</dbReference>
<dbReference type="EMBL" id="SLWY01000008">
    <property type="protein sequence ID" value="TCO81512.1"/>
    <property type="molecule type" value="Genomic_DNA"/>
</dbReference>
<evidence type="ECO:0000256" key="3">
    <source>
        <dbReference type="SAM" id="SignalP"/>
    </source>
</evidence>
<evidence type="ECO:0000256" key="1">
    <source>
        <dbReference type="ARBA" id="ARBA00022801"/>
    </source>
</evidence>
<keyword evidence="2" id="KW-0812">Transmembrane</keyword>
<keyword evidence="2" id="KW-0472">Membrane</keyword>
<dbReference type="GO" id="GO:0016788">
    <property type="term" value="F:hydrolase activity, acting on ester bonds"/>
    <property type="evidence" value="ECO:0007669"/>
    <property type="project" value="InterPro"/>
</dbReference>
<comment type="caution">
    <text evidence="4">The sequence shown here is derived from an EMBL/GenBank/DDBJ whole genome shotgun (WGS) entry which is preliminary data.</text>
</comment>
<evidence type="ECO:0000256" key="2">
    <source>
        <dbReference type="SAM" id="Phobius"/>
    </source>
</evidence>
<feature type="signal peptide" evidence="3">
    <location>
        <begin position="1"/>
        <end position="24"/>
    </location>
</feature>
<sequence>MHMSRLFRSVCAGAALLVASLAHAGPYTSMVVFGDSLSDLGNIATITGGAVPGAPYSGAFTNGAPWVNGAATALGLPPLGPSLLGGSDYAWGGARTNGHSNPALATTASIQAQVGAYLGSHGGAADPGALYVLWGGANDLQDALFAAAANPANAFAIVSAGVTGSIGRIGDLLDDLIGAGAGTIVVPNLPDLGLTPRIAAFGALGVSLGNFASTLFNGLLDGVLAARSGSADLREADIFGLLNDAVANPAKYGLSNVNAPCYTGDDINWTGGGSVCADPGAYLFWDTFHPTSAAHAFIAAEIAQVAIPAPGVLLLFAAGLPLLRRERRRADALTA</sequence>
<evidence type="ECO:0000313" key="5">
    <source>
        <dbReference type="Proteomes" id="UP000295765"/>
    </source>
</evidence>
<dbReference type="Proteomes" id="UP000295765">
    <property type="component" value="Unassembled WGS sequence"/>
</dbReference>
<accession>A0A4R2L6J3</accession>
<dbReference type="Gene3D" id="3.40.50.1110">
    <property type="entry name" value="SGNH hydrolase"/>
    <property type="match status" value="1"/>
</dbReference>
<feature type="transmembrane region" description="Helical" evidence="2">
    <location>
        <begin position="305"/>
        <end position="323"/>
    </location>
</feature>
<dbReference type="SUPFAM" id="SSF52266">
    <property type="entry name" value="SGNH hydrolase"/>
    <property type="match status" value="1"/>
</dbReference>
<dbReference type="OrthoDB" id="5292073at2"/>
<gene>
    <name evidence="4" type="ORF">EV699_108144</name>
</gene>